<accession>A0ABR6HRM7</accession>
<dbReference type="Proteomes" id="UP000576152">
    <property type="component" value="Unassembled WGS sequence"/>
</dbReference>
<sequence>MGGGALWIDAVRGPEGSAHPFDSAGIRPMTKDGAFGPGHREDAA</sequence>
<proteinExistence type="predicted"/>
<organism evidence="2 3">
    <name type="scientific">Limimaricola variabilis</name>
    <dbReference type="NCBI Taxonomy" id="1492771"/>
    <lineage>
        <taxon>Bacteria</taxon>
        <taxon>Pseudomonadati</taxon>
        <taxon>Pseudomonadota</taxon>
        <taxon>Alphaproteobacteria</taxon>
        <taxon>Rhodobacterales</taxon>
        <taxon>Paracoccaceae</taxon>
        <taxon>Limimaricola</taxon>
    </lineage>
</organism>
<feature type="region of interest" description="Disordered" evidence="1">
    <location>
        <begin position="1"/>
        <end position="44"/>
    </location>
</feature>
<evidence type="ECO:0000313" key="3">
    <source>
        <dbReference type="Proteomes" id="UP000576152"/>
    </source>
</evidence>
<dbReference type="EMBL" id="JACIBX010000012">
    <property type="protein sequence ID" value="MBB3713215.1"/>
    <property type="molecule type" value="Genomic_DNA"/>
</dbReference>
<name>A0ABR6HRM7_9RHOB</name>
<reference evidence="2 3" key="1">
    <citation type="submission" date="2020-08" db="EMBL/GenBank/DDBJ databases">
        <title>Genomic Encyclopedia of Type Strains, Phase III (KMG-III): the genomes of soil and plant-associated and newly described type strains.</title>
        <authorList>
            <person name="Whitman W."/>
        </authorList>
    </citation>
    <scope>NUCLEOTIDE SEQUENCE [LARGE SCALE GENOMIC DNA]</scope>
    <source>
        <strain evidence="2 3">CECT 8572</strain>
    </source>
</reference>
<comment type="caution">
    <text evidence="2">The sequence shown here is derived from an EMBL/GenBank/DDBJ whole genome shotgun (WGS) entry which is preliminary data.</text>
</comment>
<gene>
    <name evidence="2" type="ORF">FHS00_002817</name>
</gene>
<keyword evidence="3" id="KW-1185">Reference proteome</keyword>
<protein>
    <submittedName>
        <fullName evidence="2">Uncharacterized protein</fullName>
    </submittedName>
</protein>
<evidence type="ECO:0000313" key="2">
    <source>
        <dbReference type="EMBL" id="MBB3713215.1"/>
    </source>
</evidence>
<evidence type="ECO:0000256" key="1">
    <source>
        <dbReference type="SAM" id="MobiDB-lite"/>
    </source>
</evidence>